<sequence length="47" mass="5227">MSLNEFHRLAARMTDGRVWVVGAQDGVVIRDTDGLLSNDDAQKILKN</sequence>
<dbReference type="AlphaFoldDB" id="A0A5E7VUE4"/>
<evidence type="ECO:0000313" key="1">
    <source>
        <dbReference type="EMBL" id="VVQ26461.1"/>
    </source>
</evidence>
<protein>
    <submittedName>
        <fullName evidence="1">Uncharacterized protein</fullName>
    </submittedName>
</protein>
<gene>
    <name evidence="1" type="ORF">PS928_06623</name>
</gene>
<reference evidence="1 2" key="1">
    <citation type="submission" date="2019-09" db="EMBL/GenBank/DDBJ databases">
        <authorList>
            <person name="Chandra G."/>
            <person name="Truman W A."/>
        </authorList>
    </citation>
    <scope>NUCLEOTIDE SEQUENCE [LARGE SCALE GENOMIC DNA]</scope>
    <source>
        <strain evidence="1">PS928</strain>
    </source>
</reference>
<dbReference type="EMBL" id="CABVJF010000048">
    <property type="protein sequence ID" value="VVQ26461.1"/>
    <property type="molecule type" value="Genomic_DNA"/>
</dbReference>
<organism evidence="1 2">
    <name type="scientific">Pseudomonas fluorescens</name>
    <dbReference type="NCBI Taxonomy" id="294"/>
    <lineage>
        <taxon>Bacteria</taxon>
        <taxon>Pseudomonadati</taxon>
        <taxon>Pseudomonadota</taxon>
        <taxon>Gammaproteobacteria</taxon>
        <taxon>Pseudomonadales</taxon>
        <taxon>Pseudomonadaceae</taxon>
        <taxon>Pseudomonas</taxon>
    </lineage>
</organism>
<evidence type="ECO:0000313" key="2">
    <source>
        <dbReference type="Proteomes" id="UP000381378"/>
    </source>
</evidence>
<accession>A0A5E7VUE4</accession>
<dbReference type="Proteomes" id="UP000381378">
    <property type="component" value="Unassembled WGS sequence"/>
</dbReference>
<name>A0A5E7VUE4_PSEFL</name>
<proteinExistence type="predicted"/>